<proteinExistence type="predicted"/>
<dbReference type="Proteomes" id="UP000461288">
    <property type="component" value="Unassembled WGS sequence"/>
</dbReference>
<organism evidence="1 2">
    <name type="scientific">Metapseudomonas otitidis</name>
    <dbReference type="NCBI Taxonomy" id="319939"/>
    <lineage>
        <taxon>Bacteria</taxon>
        <taxon>Pseudomonadati</taxon>
        <taxon>Pseudomonadota</taxon>
        <taxon>Gammaproteobacteria</taxon>
        <taxon>Pseudomonadales</taxon>
        <taxon>Pseudomonadaceae</taxon>
        <taxon>Metapseudomonas</taxon>
    </lineage>
</organism>
<gene>
    <name evidence="1" type="ORF">GO594_01325</name>
</gene>
<evidence type="ECO:0000313" key="2">
    <source>
        <dbReference type="Proteomes" id="UP000461288"/>
    </source>
</evidence>
<dbReference type="AlphaFoldDB" id="A0A7X3KSV9"/>
<reference evidence="1 2" key="1">
    <citation type="submission" date="2019-12" db="EMBL/GenBank/DDBJ databases">
        <title>Draft genome sequence of Pseudomonas otitidis recovered from a chicken carcass.</title>
        <authorList>
            <person name="Vieira T.R."/>
            <person name="Oliviera E.F.C."/>
            <person name="Silva N.M.V."/>
            <person name="Sambrano G.E."/>
            <person name="Cibulski S.P."/>
            <person name="Cardoso M.R.I."/>
        </authorList>
    </citation>
    <scope>NUCLEOTIDE SEQUENCE [LARGE SCALE GENOMIC DNA]</scope>
    <source>
        <strain evidence="1 2">25_K</strain>
    </source>
</reference>
<sequence length="263" mass="28744">MGSPGDPFEKQKIIEQLRVRIARAHGKPNTSSLRLPAFPDQDRTSLCGPAAFFYALLMDRPDVYARSVTELWEKGETTIGRLHIKPSHACRNPTNFSKSAPGDRIPPIDWITLASLRDSENALLDYDSPDDQTAGITLPGALESWFIKAGASRVFDNVQLGSLSLVQLIELLSFAGPAHHIVSLVNAAMVQGGAGVGKNHWIVWQGIPETLSGVITPTTPLDQKITHSSFFSWGMVGHMTTRGYTLRQLLGSVFGGRVFTRIP</sequence>
<comment type="caution">
    <text evidence="1">The sequence shown here is derived from an EMBL/GenBank/DDBJ whole genome shotgun (WGS) entry which is preliminary data.</text>
</comment>
<accession>A0A7X3KSV9</accession>
<evidence type="ECO:0000313" key="1">
    <source>
        <dbReference type="EMBL" id="MWK54607.1"/>
    </source>
</evidence>
<dbReference type="EMBL" id="WTFN01000002">
    <property type="protein sequence ID" value="MWK54607.1"/>
    <property type="molecule type" value="Genomic_DNA"/>
</dbReference>
<evidence type="ECO:0008006" key="3">
    <source>
        <dbReference type="Google" id="ProtNLM"/>
    </source>
</evidence>
<name>A0A7X3KSV9_9GAMM</name>
<protein>
    <recommendedName>
        <fullName evidence="3">Peptidase C39-like domain-containing protein</fullName>
    </recommendedName>
</protein>